<dbReference type="Pfam" id="PF08101">
    <property type="entry name" value="Msb1-Mug8_dom"/>
    <property type="match status" value="1"/>
</dbReference>
<evidence type="ECO:0000256" key="1">
    <source>
        <dbReference type="SAM" id="MobiDB-lite"/>
    </source>
</evidence>
<feature type="compositionally biased region" description="Basic and acidic residues" evidence="1">
    <location>
        <begin position="1100"/>
        <end position="1112"/>
    </location>
</feature>
<dbReference type="PANTHER" id="PTHR28093:SF1">
    <property type="entry name" value="MORPHOGENESIS-RELATED PROTEIN MSB1"/>
    <property type="match status" value="1"/>
</dbReference>
<feature type="region of interest" description="Disordered" evidence="1">
    <location>
        <begin position="1"/>
        <end position="110"/>
    </location>
</feature>
<evidence type="ECO:0000313" key="3">
    <source>
        <dbReference type="EMBL" id="KAI0296724.1"/>
    </source>
</evidence>
<feature type="region of interest" description="Disordered" evidence="1">
    <location>
        <begin position="905"/>
        <end position="1018"/>
    </location>
</feature>
<accession>A0AAD4QLH1</accession>
<feature type="compositionally biased region" description="Polar residues" evidence="1">
    <location>
        <begin position="841"/>
        <end position="850"/>
    </location>
</feature>
<feature type="compositionally biased region" description="Polar residues" evidence="1">
    <location>
        <begin position="922"/>
        <end position="937"/>
    </location>
</feature>
<feature type="compositionally biased region" description="Low complexity" evidence="1">
    <location>
        <begin position="814"/>
        <end position="827"/>
    </location>
</feature>
<feature type="compositionally biased region" description="Polar residues" evidence="1">
    <location>
        <begin position="1"/>
        <end position="15"/>
    </location>
</feature>
<dbReference type="InterPro" id="IPR012965">
    <property type="entry name" value="Msb1/Mug8_dom"/>
</dbReference>
<protein>
    <recommendedName>
        <fullName evidence="2">Meiotically up-regulated protein Msb1/Mug8 domain-containing protein</fullName>
    </recommendedName>
</protein>
<name>A0AAD4QLH1_9AGAM</name>
<dbReference type="InterPro" id="IPR037508">
    <property type="entry name" value="Msb1/Mug8"/>
</dbReference>
<gene>
    <name evidence="3" type="ORF">B0F90DRAFT_1819832</name>
</gene>
<feature type="compositionally biased region" description="Basic and acidic residues" evidence="1">
    <location>
        <begin position="959"/>
        <end position="971"/>
    </location>
</feature>
<feature type="compositionally biased region" description="Basic and acidic residues" evidence="1">
    <location>
        <begin position="20"/>
        <end position="29"/>
    </location>
</feature>
<dbReference type="Proteomes" id="UP001203297">
    <property type="component" value="Unassembled WGS sequence"/>
</dbReference>
<dbReference type="PANTHER" id="PTHR28093">
    <property type="entry name" value="MORPHOGENESIS-RELATED PROTEIN MSB1"/>
    <property type="match status" value="1"/>
</dbReference>
<feature type="compositionally biased region" description="Polar residues" evidence="1">
    <location>
        <begin position="1087"/>
        <end position="1096"/>
    </location>
</feature>
<feature type="compositionally biased region" description="Basic and acidic residues" evidence="1">
    <location>
        <begin position="45"/>
        <end position="55"/>
    </location>
</feature>
<proteinExistence type="predicted"/>
<feature type="compositionally biased region" description="Pro residues" evidence="1">
    <location>
        <begin position="1170"/>
        <end position="1180"/>
    </location>
</feature>
<dbReference type="AlphaFoldDB" id="A0AAD4QLH1"/>
<evidence type="ECO:0000259" key="2">
    <source>
        <dbReference type="Pfam" id="PF08101"/>
    </source>
</evidence>
<feature type="compositionally biased region" description="Acidic residues" evidence="1">
    <location>
        <begin position="989"/>
        <end position="999"/>
    </location>
</feature>
<feature type="region of interest" description="Disordered" evidence="1">
    <location>
        <begin position="1036"/>
        <end position="1206"/>
    </location>
</feature>
<feature type="compositionally biased region" description="Polar residues" evidence="1">
    <location>
        <begin position="1054"/>
        <end position="1064"/>
    </location>
</feature>
<comment type="caution">
    <text evidence="3">The sequence shown here is derived from an EMBL/GenBank/DDBJ whole genome shotgun (WGS) entry which is preliminary data.</text>
</comment>
<feature type="region of interest" description="Disordered" evidence="1">
    <location>
        <begin position="750"/>
        <end position="856"/>
    </location>
</feature>
<sequence>MPSLFSRSRTPSTPQKSHKAHTEFSDEFGRVTSHGSARGSLTVPGKKDKHAEKTRTRTLSTPKGKAPGLIVHDDEPVIPDGSFFPLNLDPPPHSGDHGPPSESERGPRDREQDYGYLSYQRHLVLGLDEVDRLVRTVTEELGTRGLTIPFLFSSLALDVNSSGVRRLVQAFLRTCVSFPAPDADHTWREEARFAAPPELAMFLRWGLAHVLRVSGGTAVRGLISWDMYVEWSEAEVVQDYPATHFETLIAPMQQPLPSIVVNVLSLLARLTAHSSSSGHTPPTLSPLFGPLIFGLGPAALPFHHTYLQYLRATNAMEHVLLAFVRWQDAPSNESSGSFGGGPGSAASLGVPTRLKDWIRGYPAMLPEPATRSKKQDRLQPRRGARTVRVVSVRRNVRMYTPDLVKTASSWANRPPSGITHTPNPFAQSRDWERVAPSTLKLTPRYADSFKKRMDLPPNFHPHTGIASSNASISSSTTISTLGDSPTDYFGLGKPALGGEERFRSLTELKWGEFEAMGFGGTESSERKLQFDLTESARTSRAAKRATLTWTDFSASGFSRTDAPLSATLQFSSPLVNSISSWPEQQADITRKLKKTQKALPPFGWDTEPVMGTETIIEEAFVDVFCDLIYGGGWMDIEREEIDRECNWALIEFKSLPISRSSVSGGSDPRTSSTVFLFEEFVPLEYRQQLSAGVQSKRTLASFFSPGKTKQWKQATTLNGRPYVVGHVPRSLNSREVEFEGFLRGNNSSTKLISLGRDGPVKRDVIPTETKPPSTPVAAPSPSLLTPVPKRSPPRAEQVSSPLLVPPQEETTIRPTTPSALPSTPASTNKRRFRLPTGLPLTPNSRTSGLTPSEAEDVDFETRLASYSDDELNSINASTRQLTKQERRRSKDDAWVDILVASHTRRAGNQDAEIRRPGGPRARNTSRPDPEVASQQVAQVLAGIRGPSPPFDGDSEADIEPMKVPHRSKMDSHGAALEVTHTPAIPESEGQTEPEEVPEEDAPRRQRRLGYFDLHPERRPLRSDSDEVFLEPVLEPVLARGPAESGNEPPRLSDVSESVYSETTPPASPRPYHRPTEIDITEVAPDSVTPTSPTLTYSPRDLQRQQEVRDRLSGKPGPKTSALIEMYREKERQATGRSSPLGSRVAQQQQQQQQQPEERSLQAVKETLPSLPEPSPSPTTPTPEESGTQLIEPLSFDLEQGRNSPYRYVHGAPLHNVVEEEEEE</sequence>
<feature type="domain" description="Meiotically up-regulated protein Msb1/Mug8" evidence="2">
    <location>
        <begin position="128"/>
        <end position="326"/>
    </location>
</feature>
<reference evidence="3" key="1">
    <citation type="journal article" date="2022" name="New Phytol.">
        <title>Evolutionary transition to the ectomycorrhizal habit in the genomes of a hyperdiverse lineage of mushroom-forming fungi.</title>
        <authorList>
            <person name="Looney B."/>
            <person name="Miyauchi S."/>
            <person name="Morin E."/>
            <person name="Drula E."/>
            <person name="Courty P.E."/>
            <person name="Kohler A."/>
            <person name="Kuo A."/>
            <person name="LaButti K."/>
            <person name="Pangilinan J."/>
            <person name="Lipzen A."/>
            <person name="Riley R."/>
            <person name="Andreopoulos W."/>
            <person name="He G."/>
            <person name="Johnson J."/>
            <person name="Nolan M."/>
            <person name="Tritt A."/>
            <person name="Barry K.W."/>
            <person name="Grigoriev I.V."/>
            <person name="Nagy L.G."/>
            <person name="Hibbett D."/>
            <person name="Henrissat B."/>
            <person name="Matheny P.B."/>
            <person name="Labbe J."/>
            <person name="Martin F.M."/>
        </authorList>
    </citation>
    <scope>NUCLEOTIDE SEQUENCE</scope>
    <source>
        <strain evidence="3">BPL690</strain>
    </source>
</reference>
<dbReference type="EMBL" id="WTXG01000046">
    <property type="protein sequence ID" value="KAI0296724.1"/>
    <property type="molecule type" value="Genomic_DNA"/>
</dbReference>
<evidence type="ECO:0000313" key="4">
    <source>
        <dbReference type="Proteomes" id="UP001203297"/>
    </source>
</evidence>
<keyword evidence="4" id="KW-1185">Reference proteome</keyword>
<organism evidence="3 4">
    <name type="scientific">Multifurca ochricompacta</name>
    <dbReference type="NCBI Taxonomy" id="376703"/>
    <lineage>
        <taxon>Eukaryota</taxon>
        <taxon>Fungi</taxon>
        <taxon>Dikarya</taxon>
        <taxon>Basidiomycota</taxon>
        <taxon>Agaricomycotina</taxon>
        <taxon>Agaricomycetes</taxon>
        <taxon>Russulales</taxon>
        <taxon>Russulaceae</taxon>
        <taxon>Multifurca</taxon>
    </lineage>
</organism>